<protein>
    <recommendedName>
        <fullName evidence="4">HNH homing endonuclease</fullName>
    </recommendedName>
</protein>
<gene>
    <name evidence="2" type="ORF">RJ639_024958</name>
</gene>
<feature type="chain" id="PRO_5041703733" description="HNH homing endonuclease" evidence="1">
    <location>
        <begin position="23"/>
        <end position="227"/>
    </location>
</feature>
<evidence type="ECO:0000256" key="1">
    <source>
        <dbReference type="SAM" id="SignalP"/>
    </source>
</evidence>
<dbReference type="Proteomes" id="UP001188597">
    <property type="component" value="Unassembled WGS sequence"/>
</dbReference>
<dbReference type="Gene3D" id="3.40.190.10">
    <property type="entry name" value="Periplasmic binding protein-like II"/>
    <property type="match status" value="1"/>
</dbReference>
<evidence type="ECO:0000313" key="2">
    <source>
        <dbReference type="EMBL" id="KAK2997153.1"/>
    </source>
</evidence>
<organism evidence="2 3">
    <name type="scientific">Escallonia herrerae</name>
    <dbReference type="NCBI Taxonomy" id="1293975"/>
    <lineage>
        <taxon>Eukaryota</taxon>
        <taxon>Viridiplantae</taxon>
        <taxon>Streptophyta</taxon>
        <taxon>Embryophyta</taxon>
        <taxon>Tracheophyta</taxon>
        <taxon>Spermatophyta</taxon>
        <taxon>Magnoliopsida</taxon>
        <taxon>eudicotyledons</taxon>
        <taxon>Gunneridae</taxon>
        <taxon>Pentapetalae</taxon>
        <taxon>asterids</taxon>
        <taxon>campanulids</taxon>
        <taxon>Escalloniales</taxon>
        <taxon>Escalloniaceae</taxon>
        <taxon>Escallonia</taxon>
    </lineage>
</organism>
<reference evidence="2" key="1">
    <citation type="submission" date="2022-12" db="EMBL/GenBank/DDBJ databases">
        <title>Draft genome assemblies for two species of Escallonia (Escalloniales).</title>
        <authorList>
            <person name="Chanderbali A."/>
            <person name="Dervinis C."/>
            <person name="Anghel I."/>
            <person name="Soltis D."/>
            <person name="Soltis P."/>
            <person name="Zapata F."/>
        </authorList>
    </citation>
    <scope>NUCLEOTIDE SEQUENCE</scope>
    <source>
        <strain evidence="2">UCBG64.0493</strain>
        <tissue evidence="2">Leaf</tissue>
    </source>
</reference>
<comment type="caution">
    <text evidence="2">The sequence shown here is derived from an EMBL/GenBank/DDBJ whole genome shotgun (WGS) entry which is preliminary data.</text>
</comment>
<name>A0AA88UW68_9ASTE</name>
<evidence type="ECO:0008006" key="4">
    <source>
        <dbReference type="Google" id="ProtNLM"/>
    </source>
</evidence>
<keyword evidence="1" id="KW-0732">Signal</keyword>
<evidence type="ECO:0000313" key="3">
    <source>
        <dbReference type="Proteomes" id="UP001188597"/>
    </source>
</evidence>
<feature type="signal peptide" evidence="1">
    <location>
        <begin position="1"/>
        <end position="22"/>
    </location>
</feature>
<keyword evidence="3" id="KW-1185">Reference proteome</keyword>
<dbReference type="PANTHER" id="PTHR18966">
    <property type="entry name" value="IONOTROPIC GLUTAMATE RECEPTOR"/>
    <property type="match status" value="1"/>
</dbReference>
<dbReference type="SUPFAM" id="SSF53850">
    <property type="entry name" value="Periplasmic binding protein-like II"/>
    <property type="match status" value="1"/>
</dbReference>
<dbReference type="InterPro" id="IPR015683">
    <property type="entry name" value="Ionotropic_Glu_rcpt"/>
</dbReference>
<dbReference type="EMBL" id="JAVXUP010004387">
    <property type="protein sequence ID" value="KAK2997153.1"/>
    <property type="molecule type" value="Genomic_DNA"/>
</dbReference>
<accession>A0AA88UW68</accession>
<feature type="non-terminal residue" evidence="2">
    <location>
        <position position="227"/>
    </location>
</feature>
<sequence length="227" mass="25410">MDGKTCFNLFLFVILFELHLKAILFTSARVTNKIVVQNSKVDSNLPCPIPGGEQQDTVGSDGHIPKKWNVCAPKKDGFNEFVRVDTRTCTLTGGFSVDVFCAALHILPYRVEPNFMVLNESNCSAVQNYSIMLHQLGQAYTANLSSIFTVDQLQPIEPSEIKSVGYQEGSFVGDLLPKKYGHHVSLKAYTAIDQYHEALMNKSVDVIYDELPYVNLFLHKHGSNYTK</sequence>
<proteinExistence type="predicted"/>
<dbReference type="AlphaFoldDB" id="A0AA88UW68"/>